<feature type="signal peptide" evidence="4">
    <location>
        <begin position="1"/>
        <end position="31"/>
    </location>
</feature>
<dbReference type="SUPFAM" id="SSF53850">
    <property type="entry name" value="Periplasmic binding protein-like II"/>
    <property type="match status" value="1"/>
</dbReference>
<comment type="similarity">
    <text evidence="2">Belongs to the bacterial solute-binding protein SsuA/TauA family.</text>
</comment>
<dbReference type="InterPro" id="IPR015168">
    <property type="entry name" value="SsuA/THI5"/>
</dbReference>
<dbReference type="EMBL" id="LXEY01000016">
    <property type="protein sequence ID" value="OAV61562.1"/>
    <property type="molecule type" value="Genomic_DNA"/>
</dbReference>
<dbReference type="Gene3D" id="3.40.190.10">
    <property type="entry name" value="Periplasmic binding protein-like II"/>
    <property type="match status" value="2"/>
</dbReference>
<gene>
    <name evidence="6" type="ORF">A6F49_09000</name>
</gene>
<evidence type="ECO:0000259" key="5">
    <source>
        <dbReference type="Pfam" id="PF09084"/>
    </source>
</evidence>
<comment type="subcellular location">
    <subcellularLocation>
        <location evidence="1">Periplasm</location>
    </subcellularLocation>
</comment>
<dbReference type="Proteomes" id="UP000078292">
    <property type="component" value="Unassembled WGS sequence"/>
</dbReference>
<dbReference type="PROSITE" id="PS51257">
    <property type="entry name" value="PROKAR_LIPOPROTEIN"/>
    <property type="match status" value="1"/>
</dbReference>
<dbReference type="OrthoDB" id="5174711at2"/>
<dbReference type="PANTHER" id="PTHR30024:SF47">
    <property type="entry name" value="TAURINE-BINDING PERIPLASMIC PROTEIN"/>
    <property type="match status" value="1"/>
</dbReference>
<accession>A0A1B7M0E5</accession>
<dbReference type="Pfam" id="PF09084">
    <property type="entry name" value="NMT1"/>
    <property type="match status" value="1"/>
</dbReference>
<dbReference type="GO" id="GO:0042597">
    <property type="term" value="C:periplasmic space"/>
    <property type="evidence" value="ECO:0007669"/>
    <property type="project" value="UniProtKB-SubCell"/>
</dbReference>
<keyword evidence="7" id="KW-1185">Reference proteome</keyword>
<reference evidence="6 7" key="1">
    <citation type="submission" date="2016-04" db="EMBL/GenBank/DDBJ databases">
        <title>First whole genome shotgun sequence of the bacterium Enteractinococcus sp. strain UASWS1574.</title>
        <authorList>
            <person name="Crovadore J."/>
            <person name="Chablais R."/>
            <person name="Lefort F."/>
        </authorList>
    </citation>
    <scope>NUCLEOTIDE SEQUENCE [LARGE SCALE GENOMIC DNA]</scope>
    <source>
        <strain evidence="6 7">UASWS1574</strain>
    </source>
</reference>
<evidence type="ECO:0000256" key="2">
    <source>
        <dbReference type="ARBA" id="ARBA00010742"/>
    </source>
</evidence>
<dbReference type="PANTHER" id="PTHR30024">
    <property type="entry name" value="ALIPHATIC SULFONATES-BINDING PROTEIN-RELATED"/>
    <property type="match status" value="1"/>
</dbReference>
<evidence type="ECO:0000256" key="1">
    <source>
        <dbReference type="ARBA" id="ARBA00004418"/>
    </source>
</evidence>
<protein>
    <recommendedName>
        <fullName evidence="5">SsuA/THI5-like domain-containing protein</fullName>
    </recommendedName>
</protein>
<dbReference type="AlphaFoldDB" id="A0A1B7M0E5"/>
<sequence>MKIRRSPKIFAGALALTLVLAGCSDDTSSTADTEDMTTLSIGVMPVAVSAAFEYGFEQGIFEKHGFDINIQSGQGGAAALPAVSSGSLDLAIGNPLSIMIAADQGLDMRIVSGYAAPPIENDMTNGIVVQADSGIETWKDLEGKTVAVNAVQTQGDLVVKGAVAQDGGDPDEVKFTELGFPDMEAQLEIGNVDAIWQPEPFLTSNLNNPDRANIGSANAAVIEQLPPLVTFTSADFAETNSELLETFETALAETLEAAANDPDGFRQQVSEYLDIPIEVVEAMTIDDLGTEIAPNALPDLADLALEYGYIDNAVELDTIVLE</sequence>
<feature type="chain" id="PRO_5008597226" description="SsuA/THI5-like domain-containing protein" evidence="4">
    <location>
        <begin position="32"/>
        <end position="322"/>
    </location>
</feature>
<evidence type="ECO:0000256" key="4">
    <source>
        <dbReference type="SAM" id="SignalP"/>
    </source>
</evidence>
<evidence type="ECO:0000256" key="3">
    <source>
        <dbReference type="ARBA" id="ARBA00022729"/>
    </source>
</evidence>
<keyword evidence="3 4" id="KW-0732">Signal</keyword>
<name>A0A1B7M0E5_9MICC</name>
<organism evidence="6 7">
    <name type="scientific">Enteractinococcus helveticum</name>
    <dbReference type="NCBI Taxonomy" id="1837282"/>
    <lineage>
        <taxon>Bacteria</taxon>
        <taxon>Bacillati</taxon>
        <taxon>Actinomycetota</taxon>
        <taxon>Actinomycetes</taxon>
        <taxon>Micrococcales</taxon>
        <taxon>Micrococcaceae</taxon>
    </lineage>
</organism>
<dbReference type="STRING" id="1837282.A6F49_09000"/>
<evidence type="ECO:0000313" key="6">
    <source>
        <dbReference type="EMBL" id="OAV61562.1"/>
    </source>
</evidence>
<dbReference type="RefSeq" id="WP_043057563.1">
    <property type="nucleotide sequence ID" value="NZ_LXEY01000016.1"/>
</dbReference>
<feature type="domain" description="SsuA/THI5-like" evidence="5">
    <location>
        <begin position="56"/>
        <end position="263"/>
    </location>
</feature>
<comment type="caution">
    <text evidence="6">The sequence shown here is derived from an EMBL/GenBank/DDBJ whole genome shotgun (WGS) entry which is preliminary data.</text>
</comment>
<evidence type="ECO:0000313" key="7">
    <source>
        <dbReference type="Proteomes" id="UP000078292"/>
    </source>
</evidence>
<proteinExistence type="inferred from homology"/>